<dbReference type="InParanoid" id="D2HPR8"/>
<feature type="compositionally biased region" description="Basic and acidic residues" evidence="3">
    <location>
        <begin position="446"/>
        <end position="480"/>
    </location>
</feature>
<evidence type="ECO:0000256" key="2">
    <source>
        <dbReference type="ARBA" id="ARBA00022737"/>
    </source>
</evidence>
<gene>
    <name evidence="4" type="ORF">PANDA_013802</name>
</gene>
<dbReference type="Pfam" id="PF04886">
    <property type="entry name" value="PT"/>
    <property type="match status" value="1"/>
</dbReference>
<evidence type="ECO:0000256" key="1">
    <source>
        <dbReference type="ARBA" id="ARBA00022729"/>
    </source>
</evidence>
<protein>
    <submittedName>
        <fullName evidence="4">Uncharacterized protein</fullName>
    </submittedName>
</protein>
<sequence length="555" mass="59246">MLRRVCWPRGRHARKVSQGLPVSAHLGLSGHWQDVTQYKESSVLDEIKPSAPCTTALAAHTHLDVRSLGLLLTADVPMVGGPQKPQAGVASGCIQRCRCRERSAPDLGPLTCHSGCSLAASSADSWPARSTRSLSSAALQLLTDAFSSKRTLKAVTLDPCAAGIGASSYWLGGSESLREAGVTWRFDRADGRWPFETLAAGATQALGEGPATPVLTYGTLAPRRELGDPILLFPTPPGGHLLPSAWTPAADLRAGPGVPGAEDAGVQSRVPATWTTCPATILLGYVRLPQGREQPHAAPQSRRGHLEGLPTSGQTSDPSTHPHGLRVGAVAVGLAPRGSCLVLPGWGYRPGPRFPTGPEHPTENPTENPTEHPTEIPTENPTEHPTENPTEHPTEIPTEHPTEIPTEHPTEIPTEIPTELRTWESLRGDWAPIDTEVWAQGQPTEHPAEHPTEIPAEHPAEHPTEIPTEHPTKHPTEHPTEIPTEIPTELRPLHQDRTGIYAPQPHPSLTPWTQPPVHTTVLSTAPACETETHPGTGPHSLSRLGNICGSPAVVA</sequence>
<dbReference type="AlphaFoldDB" id="D2HPR8"/>
<feature type="region of interest" description="Disordered" evidence="3">
    <location>
        <begin position="292"/>
        <end position="324"/>
    </location>
</feature>
<evidence type="ECO:0000313" key="4">
    <source>
        <dbReference type="EMBL" id="EFB18679.1"/>
    </source>
</evidence>
<dbReference type="PANTHER" id="PTHR33683">
    <property type="entry name" value="1, PUTATIVE-RELATED"/>
    <property type="match status" value="1"/>
</dbReference>
<reference evidence="4" key="1">
    <citation type="journal article" date="2010" name="Nature">
        <title>The sequence and de novo assembly of the giant panda genome.</title>
        <authorList>
            <person name="Li R."/>
            <person name="Fan W."/>
            <person name="Tian G."/>
            <person name="Zhu H."/>
            <person name="He L."/>
            <person name="Cai J."/>
            <person name="Huang Q."/>
            <person name="Cai Q."/>
            <person name="Li B."/>
            <person name="Bai Y."/>
            <person name="Zhang Z."/>
            <person name="Zhang Y."/>
            <person name="Wang W."/>
            <person name="Li J."/>
            <person name="Wei F."/>
            <person name="Li H."/>
            <person name="Jian M."/>
            <person name="Li J."/>
            <person name="Zhang Z."/>
            <person name="Nielsen R."/>
            <person name="Li D."/>
            <person name="Gu W."/>
            <person name="Yang Z."/>
            <person name="Xuan Z."/>
            <person name="Ryder O.A."/>
            <person name="Leung F.C."/>
            <person name="Zhou Y."/>
            <person name="Cao J."/>
            <person name="Sun X."/>
            <person name="Fu Y."/>
            <person name="Fang X."/>
            <person name="Guo X."/>
            <person name="Wang B."/>
            <person name="Hou R."/>
            <person name="Shen F."/>
            <person name="Mu B."/>
            <person name="Ni P."/>
            <person name="Lin R."/>
            <person name="Qian W."/>
            <person name="Wang G."/>
            <person name="Yu C."/>
            <person name="Nie W."/>
            <person name="Wang J."/>
            <person name="Wu Z."/>
            <person name="Liang H."/>
            <person name="Min J."/>
            <person name="Wu Q."/>
            <person name="Cheng S."/>
            <person name="Ruan J."/>
            <person name="Wang M."/>
            <person name="Shi Z."/>
            <person name="Wen M."/>
            <person name="Liu B."/>
            <person name="Ren X."/>
            <person name="Zheng H."/>
            <person name="Dong D."/>
            <person name="Cook K."/>
            <person name="Shan G."/>
            <person name="Zhang H."/>
            <person name="Kosiol C."/>
            <person name="Xie X."/>
            <person name="Lu Z."/>
            <person name="Zheng H."/>
            <person name="Li Y."/>
            <person name="Steiner C.C."/>
            <person name="Lam T.T."/>
            <person name="Lin S."/>
            <person name="Zhang Q."/>
            <person name="Li G."/>
            <person name="Tian J."/>
            <person name="Gong T."/>
            <person name="Liu H."/>
            <person name="Zhang D."/>
            <person name="Fang L."/>
            <person name="Ye C."/>
            <person name="Zhang J."/>
            <person name="Hu W."/>
            <person name="Xu A."/>
            <person name="Ren Y."/>
            <person name="Zhang G."/>
            <person name="Bruford M.W."/>
            <person name="Li Q."/>
            <person name="Ma L."/>
            <person name="Guo Y."/>
            <person name="An N."/>
            <person name="Hu Y."/>
            <person name="Zheng Y."/>
            <person name="Shi Y."/>
            <person name="Li Z."/>
            <person name="Liu Q."/>
            <person name="Chen Y."/>
            <person name="Zhao J."/>
            <person name="Qu N."/>
            <person name="Zhao S."/>
            <person name="Tian F."/>
            <person name="Wang X."/>
            <person name="Wang H."/>
            <person name="Xu L."/>
            <person name="Liu X."/>
            <person name="Vinar T."/>
            <person name="Wang Y."/>
            <person name="Lam T.W."/>
            <person name="Yiu S.M."/>
            <person name="Liu S."/>
            <person name="Zhang H."/>
            <person name="Li D."/>
            <person name="Huang Y."/>
            <person name="Wang X."/>
            <person name="Yang G."/>
            <person name="Jiang Z."/>
            <person name="Wang J."/>
            <person name="Qin N."/>
            <person name="Li L."/>
            <person name="Li J."/>
            <person name="Bolund L."/>
            <person name="Kristiansen K."/>
            <person name="Wong G.K."/>
            <person name="Olson M."/>
            <person name="Zhang X."/>
            <person name="Li S."/>
            <person name="Yang H."/>
            <person name="Wang J."/>
            <person name="Wang J."/>
        </authorList>
    </citation>
    <scope>NUCLEOTIDE SEQUENCE [LARGE SCALE GENOMIC DNA]</scope>
</reference>
<feature type="compositionally biased region" description="Basic and acidic residues" evidence="3">
    <location>
        <begin position="381"/>
        <end position="410"/>
    </location>
</feature>
<dbReference type="InterPro" id="IPR006970">
    <property type="entry name" value="PT"/>
</dbReference>
<keyword evidence="2" id="KW-0677">Repeat</keyword>
<dbReference type="PANTHER" id="PTHR33683:SF46">
    <property type="entry name" value="SUSHI DOMAIN-CONTAINING PROTEIN"/>
    <property type="match status" value="1"/>
</dbReference>
<proteinExistence type="predicted"/>
<evidence type="ECO:0000256" key="3">
    <source>
        <dbReference type="SAM" id="MobiDB-lite"/>
    </source>
</evidence>
<feature type="region of interest" description="Disordered" evidence="3">
    <location>
        <begin position="441"/>
        <end position="483"/>
    </location>
</feature>
<organism evidence="4">
    <name type="scientific">Ailuropoda melanoleuca</name>
    <name type="common">Giant panda</name>
    <dbReference type="NCBI Taxonomy" id="9646"/>
    <lineage>
        <taxon>Eukaryota</taxon>
        <taxon>Metazoa</taxon>
        <taxon>Chordata</taxon>
        <taxon>Craniata</taxon>
        <taxon>Vertebrata</taxon>
        <taxon>Euteleostomi</taxon>
        <taxon>Mammalia</taxon>
        <taxon>Eutheria</taxon>
        <taxon>Laurasiatheria</taxon>
        <taxon>Carnivora</taxon>
        <taxon>Caniformia</taxon>
        <taxon>Ursidae</taxon>
        <taxon>Ailuropoda</taxon>
    </lineage>
</organism>
<accession>D2HPR8</accession>
<keyword evidence="1" id="KW-0732">Signal</keyword>
<feature type="region of interest" description="Disordered" evidence="3">
    <location>
        <begin position="352"/>
        <end position="416"/>
    </location>
</feature>
<dbReference type="EMBL" id="GL193145">
    <property type="protein sequence ID" value="EFB18679.1"/>
    <property type="molecule type" value="Genomic_DNA"/>
</dbReference>
<feature type="region of interest" description="Disordered" evidence="3">
    <location>
        <begin position="528"/>
        <end position="555"/>
    </location>
</feature>
<name>D2HPR8_AILME</name>